<accession>A0A0C3CM48</accession>
<proteinExistence type="predicted"/>
<evidence type="ECO:0000313" key="1">
    <source>
        <dbReference type="EMBL" id="KIM90742.1"/>
    </source>
</evidence>
<name>A0A0C3CM48_PILCF</name>
<sequence>MSEGCPPPSGNKMVSCSMTSNTGSLGDGAEPFFDLLGGGGGWEIVQLTTFVCSSRSRGSR</sequence>
<dbReference type="EMBL" id="KN832972">
    <property type="protein sequence ID" value="KIM90742.1"/>
    <property type="molecule type" value="Genomic_DNA"/>
</dbReference>
<dbReference type="Proteomes" id="UP000054166">
    <property type="component" value="Unassembled WGS sequence"/>
</dbReference>
<dbReference type="HOGENOM" id="CLU_2942580_0_0_1"/>
<reference evidence="2" key="2">
    <citation type="submission" date="2015-01" db="EMBL/GenBank/DDBJ databases">
        <title>Evolutionary Origins and Diversification of the Mycorrhizal Mutualists.</title>
        <authorList>
            <consortium name="DOE Joint Genome Institute"/>
            <consortium name="Mycorrhizal Genomics Consortium"/>
            <person name="Kohler A."/>
            <person name="Kuo A."/>
            <person name="Nagy L.G."/>
            <person name="Floudas D."/>
            <person name="Copeland A."/>
            <person name="Barry K.W."/>
            <person name="Cichocki N."/>
            <person name="Veneault-Fourrey C."/>
            <person name="LaButti K."/>
            <person name="Lindquist E.A."/>
            <person name="Lipzen A."/>
            <person name="Lundell T."/>
            <person name="Morin E."/>
            <person name="Murat C."/>
            <person name="Riley R."/>
            <person name="Ohm R."/>
            <person name="Sun H."/>
            <person name="Tunlid A."/>
            <person name="Henrissat B."/>
            <person name="Grigoriev I.V."/>
            <person name="Hibbett D.S."/>
            <person name="Martin F."/>
        </authorList>
    </citation>
    <scope>NUCLEOTIDE SEQUENCE [LARGE SCALE GENOMIC DNA]</scope>
    <source>
        <strain evidence="2">F 1598</strain>
    </source>
</reference>
<protein>
    <submittedName>
        <fullName evidence="1">Uncharacterized protein</fullName>
    </submittedName>
</protein>
<keyword evidence="2" id="KW-1185">Reference proteome</keyword>
<dbReference type="AlphaFoldDB" id="A0A0C3CM48"/>
<gene>
    <name evidence="1" type="ORF">PILCRDRAFT_811211</name>
</gene>
<dbReference type="InParanoid" id="A0A0C3CM48"/>
<reference evidence="1 2" key="1">
    <citation type="submission" date="2014-04" db="EMBL/GenBank/DDBJ databases">
        <authorList>
            <consortium name="DOE Joint Genome Institute"/>
            <person name="Kuo A."/>
            <person name="Tarkka M."/>
            <person name="Buscot F."/>
            <person name="Kohler A."/>
            <person name="Nagy L.G."/>
            <person name="Floudas D."/>
            <person name="Copeland A."/>
            <person name="Barry K.W."/>
            <person name="Cichocki N."/>
            <person name="Veneault-Fourrey C."/>
            <person name="LaButti K."/>
            <person name="Lindquist E.A."/>
            <person name="Lipzen A."/>
            <person name="Lundell T."/>
            <person name="Morin E."/>
            <person name="Murat C."/>
            <person name="Sun H."/>
            <person name="Tunlid A."/>
            <person name="Henrissat B."/>
            <person name="Grigoriev I.V."/>
            <person name="Hibbett D.S."/>
            <person name="Martin F."/>
            <person name="Nordberg H.P."/>
            <person name="Cantor M.N."/>
            <person name="Hua S.X."/>
        </authorList>
    </citation>
    <scope>NUCLEOTIDE SEQUENCE [LARGE SCALE GENOMIC DNA]</scope>
    <source>
        <strain evidence="1 2">F 1598</strain>
    </source>
</reference>
<organism evidence="1 2">
    <name type="scientific">Piloderma croceum (strain F 1598)</name>
    <dbReference type="NCBI Taxonomy" id="765440"/>
    <lineage>
        <taxon>Eukaryota</taxon>
        <taxon>Fungi</taxon>
        <taxon>Dikarya</taxon>
        <taxon>Basidiomycota</taxon>
        <taxon>Agaricomycotina</taxon>
        <taxon>Agaricomycetes</taxon>
        <taxon>Agaricomycetidae</taxon>
        <taxon>Atheliales</taxon>
        <taxon>Atheliaceae</taxon>
        <taxon>Piloderma</taxon>
    </lineage>
</organism>
<evidence type="ECO:0000313" key="2">
    <source>
        <dbReference type="Proteomes" id="UP000054166"/>
    </source>
</evidence>